<accession>A0A7C8MCY6</accession>
<proteinExistence type="predicted"/>
<gene>
    <name evidence="1" type="ORF">BDV95DRAFT_590940</name>
</gene>
<organism evidence="1 2">
    <name type="scientific">Massariosphaeria phaeospora</name>
    <dbReference type="NCBI Taxonomy" id="100035"/>
    <lineage>
        <taxon>Eukaryota</taxon>
        <taxon>Fungi</taxon>
        <taxon>Dikarya</taxon>
        <taxon>Ascomycota</taxon>
        <taxon>Pezizomycotina</taxon>
        <taxon>Dothideomycetes</taxon>
        <taxon>Pleosporomycetidae</taxon>
        <taxon>Pleosporales</taxon>
        <taxon>Pleosporales incertae sedis</taxon>
        <taxon>Massariosphaeria</taxon>
    </lineage>
</organism>
<sequence>MQGGVVIISIACAPFLLTGIGAYISADSLPCREQFTRDASFHDMCPLRPVASVSPKANAFTLALPDHNWLHIVKSIVGIVEEGHHSLKIDIAMPYSVLEMKHIFDGYGMR</sequence>
<dbReference type="EMBL" id="JAADJZ010000004">
    <property type="protein sequence ID" value="KAF2875438.1"/>
    <property type="molecule type" value="Genomic_DNA"/>
</dbReference>
<evidence type="ECO:0000313" key="2">
    <source>
        <dbReference type="Proteomes" id="UP000481861"/>
    </source>
</evidence>
<protein>
    <submittedName>
        <fullName evidence="1">Uncharacterized protein</fullName>
    </submittedName>
</protein>
<name>A0A7C8MCY6_9PLEO</name>
<reference evidence="1 2" key="1">
    <citation type="submission" date="2020-01" db="EMBL/GenBank/DDBJ databases">
        <authorList>
            <consortium name="DOE Joint Genome Institute"/>
            <person name="Haridas S."/>
            <person name="Albert R."/>
            <person name="Binder M."/>
            <person name="Bloem J."/>
            <person name="Labutti K."/>
            <person name="Salamov A."/>
            <person name="Andreopoulos B."/>
            <person name="Baker S.E."/>
            <person name="Barry K."/>
            <person name="Bills G."/>
            <person name="Bluhm B.H."/>
            <person name="Cannon C."/>
            <person name="Castanera R."/>
            <person name="Culley D.E."/>
            <person name="Daum C."/>
            <person name="Ezra D."/>
            <person name="Gonzalez J.B."/>
            <person name="Henrissat B."/>
            <person name="Kuo A."/>
            <person name="Liang C."/>
            <person name="Lipzen A."/>
            <person name="Lutzoni F."/>
            <person name="Magnuson J."/>
            <person name="Mondo S."/>
            <person name="Nolan M."/>
            <person name="Ohm R."/>
            <person name="Pangilinan J."/>
            <person name="Park H.-J.H."/>
            <person name="Ramirez L."/>
            <person name="Alfaro M."/>
            <person name="Sun H."/>
            <person name="Tritt A."/>
            <person name="Yoshinaga Y."/>
            <person name="Zwiers L.-H.L."/>
            <person name="Turgeon B.G."/>
            <person name="Goodwin S.B."/>
            <person name="Spatafora J.W."/>
            <person name="Crous P.W."/>
            <person name="Grigoriev I.V."/>
        </authorList>
    </citation>
    <scope>NUCLEOTIDE SEQUENCE [LARGE SCALE GENOMIC DNA]</scope>
    <source>
        <strain evidence="1 2">CBS 611.86</strain>
    </source>
</reference>
<evidence type="ECO:0000313" key="1">
    <source>
        <dbReference type="EMBL" id="KAF2875438.1"/>
    </source>
</evidence>
<comment type="caution">
    <text evidence="1">The sequence shown here is derived from an EMBL/GenBank/DDBJ whole genome shotgun (WGS) entry which is preliminary data.</text>
</comment>
<keyword evidence="2" id="KW-1185">Reference proteome</keyword>
<dbReference type="Proteomes" id="UP000481861">
    <property type="component" value="Unassembled WGS sequence"/>
</dbReference>
<dbReference type="AlphaFoldDB" id="A0A7C8MCY6"/>